<reference evidence="3" key="1">
    <citation type="submission" date="2022-07" db="EMBL/GenBank/DDBJ databases">
        <title>Evaluation of T. orientalis genome assembly methods using nanopore sequencing and analysis of variation between genomes.</title>
        <authorList>
            <person name="Yam J."/>
            <person name="Micallef M.L."/>
            <person name="Liu M."/>
            <person name="Djordjevic S.P."/>
            <person name="Bogema D.R."/>
            <person name="Jenkins C."/>
        </authorList>
    </citation>
    <scope>NUCLEOTIDE SEQUENCE</scope>
    <source>
        <strain evidence="3">Fish Creek</strain>
    </source>
</reference>
<feature type="domain" description="Thioredoxin-like fold" evidence="2">
    <location>
        <begin position="182"/>
        <end position="279"/>
    </location>
</feature>
<dbReference type="SUPFAM" id="SSF52833">
    <property type="entry name" value="Thioredoxin-like"/>
    <property type="match status" value="1"/>
</dbReference>
<dbReference type="GO" id="GO:0030178">
    <property type="term" value="P:negative regulation of Wnt signaling pathway"/>
    <property type="evidence" value="ECO:0007669"/>
    <property type="project" value="TreeGrafter"/>
</dbReference>
<evidence type="ECO:0000313" key="4">
    <source>
        <dbReference type="Proteomes" id="UP000244803"/>
    </source>
</evidence>
<protein>
    <submittedName>
        <fullName evidence="3">Protein-disulfide reductase</fullName>
        <ecNumber evidence="3">1.8.1.8</ecNumber>
    </submittedName>
</protein>
<dbReference type="Pfam" id="PF13905">
    <property type="entry name" value="Thioredoxin_8"/>
    <property type="match status" value="1"/>
</dbReference>
<feature type="signal peptide" evidence="1">
    <location>
        <begin position="1"/>
        <end position="23"/>
    </location>
</feature>
<dbReference type="EC" id="1.8.1.8" evidence="3"/>
<evidence type="ECO:0000256" key="1">
    <source>
        <dbReference type="SAM" id="SignalP"/>
    </source>
</evidence>
<dbReference type="OrthoDB" id="409136at2759"/>
<dbReference type="GO" id="GO:0031397">
    <property type="term" value="P:negative regulation of protein ubiquitination"/>
    <property type="evidence" value="ECO:0007669"/>
    <property type="project" value="TreeGrafter"/>
</dbReference>
<name>A0A976M6N5_THEOR</name>
<dbReference type="PANTHER" id="PTHR46472:SF1">
    <property type="entry name" value="NUCLEOREDOXIN"/>
    <property type="match status" value="1"/>
</dbReference>
<accession>A0A976M6N5</accession>
<dbReference type="Gene3D" id="3.40.30.10">
    <property type="entry name" value="Glutaredoxin"/>
    <property type="match status" value="1"/>
</dbReference>
<dbReference type="Proteomes" id="UP000244803">
    <property type="component" value="Chromosome 4"/>
</dbReference>
<dbReference type="GO" id="GO:0004791">
    <property type="term" value="F:thioredoxin-disulfide reductase (NADPH) activity"/>
    <property type="evidence" value="ECO:0007669"/>
    <property type="project" value="TreeGrafter"/>
</dbReference>
<keyword evidence="1" id="KW-0732">Signal</keyword>
<proteinExistence type="predicted"/>
<dbReference type="InterPro" id="IPR012336">
    <property type="entry name" value="Thioredoxin-like_fold"/>
</dbReference>
<keyword evidence="3" id="KW-0560">Oxidoreductase</keyword>
<sequence>MAAKLSFIFATLFFLTYTISIQAKISRVGTSTRVVPIYQVASKDAFIRLNRKKTVESSTPTEIKECNTNKNVLLSKLLDKKYKKLVLVATGSVVFTLTCYKFVSKLVNYLLYSRYVTKHYPKVADTVGHVLLANTKDRPSGTFLNKVVNPVSKLFEKAPLIRGFVRPGMRRVSTSSVVDKDTYVVLYFTNYSINERYKMMGVDPSSMLKKSYDGLKRNGKKVVIVVVDISKNFDSSYDFFKGTPYYAVPFGDLRRKRNLQTLFNLIYVPSVVVLDSEGNLVNDRCLNLFYDRINEFPWRNFRFLDVLPDYLVDGANQPVHKSTLEGKFMGVFLFSGNPDSDKVLKKNLSDMYEYMDKVTDGNFRVLTLNFDKDGQLKSDTEGINPEWLTVNKSDQSYVSAMIEFLNLGILNRFVLLDSEGREYVSNVNIFNERFYEPIWKEYSRGASRVKGDNMSFAHVLKRPILFVLGDGEDEKALDSVELELNKALAVHESRRTGAKFEILLLRDPKKCETFRKHLKLDKKTKMVSAQLVKYCITTLSTD</sequence>
<dbReference type="AlphaFoldDB" id="A0A976M6N5"/>
<feature type="chain" id="PRO_5036856815" evidence="1">
    <location>
        <begin position="24"/>
        <end position="542"/>
    </location>
</feature>
<evidence type="ECO:0000313" key="3">
    <source>
        <dbReference type="EMBL" id="UKJ89620.2"/>
    </source>
</evidence>
<dbReference type="GO" id="GO:0005634">
    <property type="term" value="C:nucleus"/>
    <property type="evidence" value="ECO:0007669"/>
    <property type="project" value="TreeGrafter"/>
</dbReference>
<gene>
    <name evidence="3" type="ORF">MACJ_002872</name>
</gene>
<dbReference type="EMBL" id="CP056067">
    <property type="protein sequence ID" value="UKJ89620.2"/>
    <property type="molecule type" value="Genomic_DNA"/>
</dbReference>
<evidence type="ECO:0000259" key="2">
    <source>
        <dbReference type="Pfam" id="PF13905"/>
    </source>
</evidence>
<dbReference type="PANTHER" id="PTHR46472">
    <property type="entry name" value="NUCLEOREDOXIN"/>
    <property type="match status" value="1"/>
</dbReference>
<dbReference type="InterPro" id="IPR036249">
    <property type="entry name" value="Thioredoxin-like_sf"/>
</dbReference>
<organism evidence="3 4">
    <name type="scientific">Theileria orientalis</name>
    <dbReference type="NCBI Taxonomy" id="68886"/>
    <lineage>
        <taxon>Eukaryota</taxon>
        <taxon>Sar</taxon>
        <taxon>Alveolata</taxon>
        <taxon>Apicomplexa</taxon>
        <taxon>Aconoidasida</taxon>
        <taxon>Piroplasmida</taxon>
        <taxon>Theileriidae</taxon>
        <taxon>Theileria</taxon>
    </lineage>
</organism>